<name>A0A316A528_9ACTN</name>
<evidence type="ECO:0000259" key="1">
    <source>
        <dbReference type="Pfam" id="PF03432"/>
    </source>
</evidence>
<evidence type="ECO:0000313" key="2">
    <source>
        <dbReference type="EMBL" id="PWJ52663.1"/>
    </source>
</evidence>
<protein>
    <submittedName>
        <fullName evidence="2">Relaxase/mobilization nuclease-like protein</fullName>
    </submittedName>
</protein>
<dbReference type="InterPro" id="IPR005094">
    <property type="entry name" value="Endonuclease_MobA/VirD2"/>
</dbReference>
<keyword evidence="3" id="KW-1185">Reference proteome</keyword>
<reference evidence="2 3" key="1">
    <citation type="submission" date="2018-03" db="EMBL/GenBank/DDBJ databases">
        <title>Genomic Encyclopedia of Archaeal and Bacterial Type Strains, Phase II (KMG-II): from individual species to whole genera.</title>
        <authorList>
            <person name="Goeker M."/>
        </authorList>
    </citation>
    <scope>NUCLEOTIDE SEQUENCE [LARGE SCALE GENOMIC DNA]</scope>
    <source>
        <strain evidence="2 3">DSM 44889</strain>
    </source>
</reference>
<accession>A0A316A528</accession>
<dbReference type="EMBL" id="QGDQ01000018">
    <property type="protein sequence ID" value="PWJ52663.1"/>
    <property type="molecule type" value="Genomic_DNA"/>
</dbReference>
<feature type="domain" description="MobA/VirD2-like nuclease" evidence="1">
    <location>
        <begin position="73"/>
        <end position="163"/>
    </location>
</feature>
<sequence>MIGKVVRGNDIGGLLRYLFGPGRANEHTNPHVVAAWDDDVVADHTPRSDPRLKRLTALLEQPLAALDSRPSPAVWHCPLRTAPGDRQLTDAEWADVAAEVLHQTGLAPRGDTAGCRWIAVRHADDHIHLAVTLARQDGRRARTSHDYAKLGAACRTVELRYGLKVTPARDRTAPKRPTRAEIEKAARQGLPETTRQLLRREVRRAALSSRSLQGFIRHLEVAQVQVRLRHSTINFGEVTGYSVALIDPTGDCPGPWFGGGKLAPQLTLPRLQHLWSANTAGASSDMRNRCTLGSPVARTLRSTAIVLHQLEDGDFHGAALAMAIDTVRKL</sequence>
<dbReference type="Proteomes" id="UP000245469">
    <property type="component" value="Unassembled WGS sequence"/>
</dbReference>
<proteinExistence type="predicted"/>
<dbReference type="AlphaFoldDB" id="A0A316A528"/>
<evidence type="ECO:0000313" key="3">
    <source>
        <dbReference type="Proteomes" id="UP000245469"/>
    </source>
</evidence>
<gene>
    <name evidence="2" type="ORF">BXY45_11834</name>
</gene>
<dbReference type="Pfam" id="PF03432">
    <property type="entry name" value="Relaxase"/>
    <property type="match status" value="1"/>
</dbReference>
<organism evidence="2 3">
    <name type="scientific">Quadrisphaera granulorum</name>
    <dbReference type="NCBI Taxonomy" id="317664"/>
    <lineage>
        <taxon>Bacteria</taxon>
        <taxon>Bacillati</taxon>
        <taxon>Actinomycetota</taxon>
        <taxon>Actinomycetes</taxon>
        <taxon>Kineosporiales</taxon>
        <taxon>Kineosporiaceae</taxon>
        <taxon>Quadrisphaera</taxon>
    </lineage>
</organism>
<dbReference type="RefSeq" id="WP_170131521.1">
    <property type="nucleotide sequence ID" value="NZ_QGDQ01000018.1"/>
</dbReference>
<comment type="caution">
    <text evidence="2">The sequence shown here is derived from an EMBL/GenBank/DDBJ whole genome shotgun (WGS) entry which is preliminary data.</text>
</comment>